<sequence length="161" mass="17535">MQGKDGKGQTTAREKPKGFNPLVLLGRALLAVLLPFRLVGAMLHALVTLLEAAFKVALLLLKIPFLAASTVLHAMSMVAAGYGAYVVIYDVLVLSDLQRGAINAALWAASKTATEFYIYRPRNTDLWLPVIPGQYVSIGNLAFTLIAAYFVLRMLADFLRP</sequence>
<evidence type="ECO:0000313" key="2">
    <source>
        <dbReference type="EMBL" id="KAI7843700.1"/>
    </source>
</evidence>
<dbReference type="Proteomes" id="UP001205105">
    <property type="component" value="Unassembled WGS sequence"/>
</dbReference>
<dbReference type="AlphaFoldDB" id="A0AAD5DTF5"/>
<evidence type="ECO:0000256" key="1">
    <source>
        <dbReference type="SAM" id="Phobius"/>
    </source>
</evidence>
<keyword evidence="1" id="KW-0472">Membrane</keyword>
<protein>
    <submittedName>
        <fullName evidence="2">Uncharacterized protein</fullName>
    </submittedName>
</protein>
<organism evidence="2 3">
    <name type="scientific">Chlorella ohadii</name>
    <dbReference type="NCBI Taxonomy" id="2649997"/>
    <lineage>
        <taxon>Eukaryota</taxon>
        <taxon>Viridiplantae</taxon>
        <taxon>Chlorophyta</taxon>
        <taxon>core chlorophytes</taxon>
        <taxon>Trebouxiophyceae</taxon>
        <taxon>Chlorellales</taxon>
        <taxon>Chlorellaceae</taxon>
        <taxon>Chlorella clade</taxon>
        <taxon>Chlorella</taxon>
    </lineage>
</organism>
<keyword evidence="1" id="KW-1133">Transmembrane helix</keyword>
<name>A0AAD5DTF5_9CHLO</name>
<dbReference type="EMBL" id="JADXDR010000036">
    <property type="protein sequence ID" value="KAI7843700.1"/>
    <property type="molecule type" value="Genomic_DNA"/>
</dbReference>
<gene>
    <name evidence="2" type="ORF">COHA_002599</name>
</gene>
<comment type="caution">
    <text evidence="2">The sequence shown here is derived from an EMBL/GenBank/DDBJ whole genome shotgun (WGS) entry which is preliminary data.</text>
</comment>
<proteinExistence type="predicted"/>
<reference evidence="2" key="1">
    <citation type="submission" date="2020-11" db="EMBL/GenBank/DDBJ databases">
        <title>Chlorella ohadii genome sequencing and assembly.</title>
        <authorList>
            <person name="Murik O."/>
            <person name="Treves H."/>
            <person name="Kedem I."/>
            <person name="Shotland Y."/>
            <person name="Kaplan A."/>
        </authorList>
    </citation>
    <scope>NUCLEOTIDE SEQUENCE</scope>
    <source>
        <strain evidence="2">1</strain>
    </source>
</reference>
<feature type="transmembrane region" description="Helical" evidence="1">
    <location>
        <begin position="63"/>
        <end position="88"/>
    </location>
</feature>
<feature type="transmembrane region" description="Helical" evidence="1">
    <location>
        <begin position="131"/>
        <end position="152"/>
    </location>
</feature>
<keyword evidence="3" id="KW-1185">Reference proteome</keyword>
<keyword evidence="1" id="KW-0812">Transmembrane</keyword>
<accession>A0AAD5DTF5</accession>
<feature type="transmembrane region" description="Helical" evidence="1">
    <location>
        <begin position="21"/>
        <end position="43"/>
    </location>
</feature>
<evidence type="ECO:0000313" key="3">
    <source>
        <dbReference type="Proteomes" id="UP001205105"/>
    </source>
</evidence>